<comment type="caution">
    <text evidence="1">The sequence shown here is derived from an EMBL/GenBank/DDBJ whole genome shotgun (WGS) entry which is preliminary data.</text>
</comment>
<organism evidence="1 2">
    <name type="scientific">Glycine soja</name>
    <name type="common">Wild soybean</name>
    <dbReference type="NCBI Taxonomy" id="3848"/>
    <lineage>
        <taxon>Eukaryota</taxon>
        <taxon>Viridiplantae</taxon>
        <taxon>Streptophyta</taxon>
        <taxon>Embryophyta</taxon>
        <taxon>Tracheophyta</taxon>
        <taxon>Spermatophyta</taxon>
        <taxon>Magnoliopsida</taxon>
        <taxon>eudicotyledons</taxon>
        <taxon>Gunneridae</taxon>
        <taxon>Pentapetalae</taxon>
        <taxon>rosids</taxon>
        <taxon>fabids</taxon>
        <taxon>Fabales</taxon>
        <taxon>Fabaceae</taxon>
        <taxon>Papilionoideae</taxon>
        <taxon>50 kb inversion clade</taxon>
        <taxon>NPAAA clade</taxon>
        <taxon>indigoferoid/millettioid clade</taxon>
        <taxon>Phaseoleae</taxon>
        <taxon>Glycine</taxon>
        <taxon>Glycine subgen. Soja</taxon>
    </lineage>
</organism>
<gene>
    <name evidence="1" type="ORF">D0Y65_028442</name>
</gene>
<dbReference type="Proteomes" id="UP000289340">
    <property type="component" value="Chromosome 10"/>
</dbReference>
<protein>
    <submittedName>
        <fullName evidence="1">Uncharacterized protein</fullName>
    </submittedName>
</protein>
<keyword evidence="2" id="KW-1185">Reference proteome</keyword>
<evidence type="ECO:0000313" key="1">
    <source>
        <dbReference type="EMBL" id="RZB89652.1"/>
    </source>
</evidence>
<accession>A0A445IUB2</accession>
<name>A0A445IUB2_GLYSO</name>
<dbReference type="EMBL" id="QZWG01000010">
    <property type="protein sequence ID" value="RZB89652.1"/>
    <property type="molecule type" value="Genomic_DNA"/>
</dbReference>
<sequence length="66" mass="7806">MEVLEGFPFAFSFWIYTTIPIHTPMLMQDKIQRMSEVSNNHGLLVRCFLMLEHEQSCFNEIVVLEN</sequence>
<proteinExistence type="predicted"/>
<dbReference type="AlphaFoldDB" id="A0A445IUB2"/>
<evidence type="ECO:0000313" key="2">
    <source>
        <dbReference type="Proteomes" id="UP000289340"/>
    </source>
</evidence>
<reference evidence="1 2" key="1">
    <citation type="submission" date="2018-09" db="EMBL/GenBank/DDBJ databases">
        <title>A high-quality reference genome of wild soybean provides a powerful tool to mine soybean genomes.</title>
        <authorList>
            <person name="Xie M."/>
            <person name="Chung C.Y.L."/>
            <person name="Li M.-W."/>
            <person name="Wong F.-L."/>
            <person name="Chan T.-F."/>
            <person name="Lam H.-M."/>
        </authorList>
    </citation>
    <scope>NUCLEOTIDE SEQUENCE [LARGE SCALE GENOMIC DNA]</scope>
    <source>
        <strain evidence="2">cv. W05</strain>
        <tissue evidence="1">Hypocotyl of etiolated seedlings</tissue>
    </source>
</reference>